<organism evidence="2 3">
    <name type="scientific">Colocasia esculenta</name>
    <name type="common">Wild taro</name>
    <name type="synonym">Arum esculentum</name>
    <dbReference type="NCBI Taxonomy" id="4460"/>
    <lineage>
        <taxon>Eukaryota</taxon>
        <taxon>Viridiplantae</taxon>
        <taxon>Streptophyta</taxon>
        <taxon>Embryophyta</taxon>
        <taxon>Tracheophyta</taxon>
        <taxon>Spermatophyta</taxon>
        <taxon>Magnoliopsida</taxon>
        <taxon>Liliopsida</taxon>
        <taxon>Araceae</taxon>
        <taxon>Aroideae</taxon>
        <taxon>Colocasieae</taxon>
        <taxon>Colocasia</taxon>
    </lineage>
</organism>
<reference evidence="2" key="1">
    <citation type="submission" date="2017-07" db="EMBL/GenBank/DDBJ databases">
        <title>Taro Niue Genome Assembly and Annotation.</title>
        <authorList>
            <person name="Atibalentja N."/>
            <person name="Keating K."/>
            <person name="Fields C.J."/>
        </authorList>
    </citation>
    <scope>NUCLEOTIDE SEQUENCE</scope>
    <source>
        <strain evidence="2">Niue_2</strain>
        <tissue evidence="2">Leaf</tissue>
    </source>
</reference>
<dbReference type="EMBL" id="NMUH01006535">
    <property type="protein sequence ID" value="MQM15488.1"/>
    <property type="molecule type" value="Genomic_DNA"/>
</dbReference>
<dbReference type="GO" id="GO:0000455">
    <property type="term" value="P:enzyme-directed rRNA pseudouridine synthesis"/>
    <property type="evidence" value="ECO:0007669"/>
    <property type="project" value="TreeGrafter"/>
</dbReference>
<proteinExistence type="inferred from homology"/>
<protein>
    <recommendedName>
        <fullName evidence="4">Pseudouridine synthase RsuA/RluA-like domain-containing protein</fullName>
    </recommendedName>
</protein>
<dbReference type="SUPFAM" id="SSF55120">
    <property type="entry name" value="Pseudouridine synthase"/>
    <property type="match status" value="1"/>
</dbReference>
<dbReference type="InterPro" id="IPR050188">
    <property type="entry name" value="RluA_PseudoU_synthase"/>
</dbReference>
<dbReference type="InterPro" id="IPR020103">
    <property type="entry name" value="PsdUridine_synth_cat_dom_sf"/>
</dbReference>
<dbReference type="Proteomes" id="UP000652761">
    <property type="component" value="Unassembled WGS sequence"/>
</dbReference>
<evidence type="ECO:0000256" key="1">
    <source>
        <dbReference type="ARBA" id="ARBA00010876"/>
    </source>
</evidence>
<evidence type="ECO:0008006" key="4">
    <source>
        <dbReference type="Google" id="ProtNLM"/>
    </source>
</evidence>
<keyword evidence="3" id="KW-1185">Reference proteome</keyword>
<dbReference type="GO" id="GO:0009982">
    <property type="term" value="F:pseudouridine synthase activity"/>
    <property type="evidence" value="ECO:0007669"/>
    <property type="project" value="InterPro"/>
</dbReference>
<comment type="similarity">
    <text evidence="1">Belongs to the pseudouridine synthase RluA family.</text>
</comment>
<comment type="caution">
    <text evidence="2">The sequence shown here is derived from an EMBL/GenBank/DDBJ whole genome shotgun (WGS) entry which is preliminary data.</text>
</comment>
<sequence>MVQVIEIFAGGGSALVEWKLETGRTHQIRVHAKYLGIPLLGDEVYGGTKNLALSLLKPRIPSTFHTKISSMVSKLQRPCLHALSLGFRHPHTGEDVYFTCPPPSDFAEVLRQLQIINSECLTKFR</sequence>
<gene>
    <name evidence="2" type="ORF">Taro_048435</name>
</gene>
<dbReference type="GO" id="GO:0003723">
    <property type="term" value="F:RNA binding"/>
    <property type="evidence" value="ECO:0007669"/>
    <property type="project" value="InterPro"/>
</dbReference>
<evidence type="ECO:0000313" key="2">
    <source>
        <dbReference type="EMBL" id="MQM15488.1"/>
    </source>
</evidence>
<name>A0A843X590_COLES</name>
<dbReference type="Gene3D" id="3.30.2350.10">
    <property type="entry name" value="Pseudouridine synthase"/>
    <property type="match status" value="1"/>
</dbReference>
<dbReference type="AlphaFoldDB" id="A0A843X590"/>
<dbReference type="PANTHER" id="PTHR21600:SF87">
    <property type="entry name" value="RNA PSEUDOURIDYLATE SYNTHASE DOMAIN-CONTAINING PROTEIN 1"/>
    <property type="match status" value="1"/>
</dbReference>
<evidence type="ECO:0000313" key="3">
    <source>
        <dbReference type="Proteomes" id="UP000652761"/>
    </source>
</evidence>
<dbReference type="OrthoDB" id="418349at2759"/>
<accession>A0A843X590</accession>
<dbReference type="PANTHER" id="PTHR21600">
    <property type="entry name" value="MITOCHONDRIAL RNA PSEUDOURIDINE SYNTHASE"/>
    <property type="match status" value="1"/>
</dbReference>